<comment type="caution">
    <text evidence="1">The sequence shown here is derived from an EMBL/GenBank/DDBJ whole genome shotgun (WGS) entry which is preliminary data.</text>
</comment>
<gene>
    <name evidence="1" type="ORF">NQ318_023573</name>
</gene>
<keyword evidence="2" id="KW-1185">Reference proteome</keyword>
<accession>A0AAV8YS12</accession>
<organism evidence="1 2">
    <name type="scientific">Aromia moschata</name>
    <dbReference type="NCBI Taxonomy" id="1265417"/>
    <lineage>
        <taxon>Eukaryota</taxon>
        <taxon>Metazoa</taxon>
        <taxon>Ecdysozoa</taxon>
        <taxon>Arthropoda</taxon>
        <taxon>Hexapoda</taxon>
        <taxon>Insecta</taxon>
        <taxon>Pterygota</taxon>
        <taxon>Neoptera</taxon>
        <taxon>Endopterygota</taxon>
        <taxon>Coleoptera</taxon>
        <taxon>Polyphaga</taxon>
        <taxon>Cucujiformia</taxon>
        <taxon>Chrysomeloidea</taxon>
        <taxon>Cerambycidae</taxon>
        <taxon>Cerambycinae</taxon>
        <taxon>Callichromatini</taxon>
        <taxon>Aromia</taxon>
    </lineage>
</organism>
<evidence type="ECO:0000313" key="2">
    <source>
        <dbReference type="Proteomes" id="UP001162162"/>
    </source>
</evidence>
<evidence type="ECO:0000313" key="1">
    <source>
        <dbReference type="EMBL" id="KAJ8953454.1"/>
    </source>
</evidence>
<dbReference type="EMBL" id="JAPWTK010000056">
    <property type="protein sequence ID" value="KAJ8953454.1"/>
    <property type="molecule type" value="Genomic_DNA"/>
</dbReference>
<proteinExistence type="predicted"/>
<dbReference type="Proteomes" id="UP001162162">
    <property type="component" value="Unassembled WGS sequence"/>
</dbReference>
<dbReference type="AlphaFoldDB" id="A0AAV8YS12"/>
<name>A0AAV8YS12_9CUCU</name>
<protein>
    <submittedName>
        <fullName evidence="1">Uncharacterized protein</fullName>
    </submittedName>
</protein>
<sequence length="171" mass="20058">MLILLITLVLTVREYFEKNCVARSQTFTACKLDPANVISKLNVKEACTLDSYLKKHRKERSAYTCSNRMRELSRLLIAFRNIVKDDKVDFERILIPRNFELIDMTIKKNIPVAKFSNASGYKLLSNRDGILRWPLLPIKICKRKKWNKPLLLPLVSDIKIFREEAYKNIKL</sequence>
<reference evidence="1" key="1">
    <citation type="journal article" date="2023" name="Insect Mol. Biol.">
        <title>Genome sequencing provides insights into the evolution of gene families encoding plant cell wall-degrading enzymes in longhorned beetles.</title>
        <authorList>
            <person name="Shin N.R."/>
            <person name="Okamura Y."/>
            <person name="Kirsch R."/>
            <person name="Pauchet Y."/>
        </authorList>
    </citation>
    <scope>NUCLEOTIDE SEQUENCE</scope>
    <source>
        <strain evidence="1">AMC_N1</strain>
    </source>
</reference>